<keyword evidence="3" id="KW-1185">Reference proteome</keyword>
<accession>A0A1V9A502</accession>
<dbReference type="RefSeq" id="WP_081191260.1">
    <property type="nucleotide sequence ID" value="NZ_MWIH01000005.1"/>
</dbReference>
<protein>
    <recommendedName>
        <fullName evidence="4">DUF5302 domain-containing protein</fullName>
    </recommendedName>
</protein>
<evidence type="ECO:0000256" key="1">
    <source>
        <dbReference type="SAM" id="MobiDB-lite"/>
    </source>
</evidence>
<feature type="region of interest" description="Disordered" evidence="1">
    <location>
        <begin position="1"/>
        <end position="64"/>
    </location>
</feature>
<dbReference type="InterPro" id="IPR035172">
    <property type="entry name" value="DUF5302"/>
</dbReference>
<organism evidence="2 3">
    <name type="scientific">Saccharomonospora piscinae</name>
    <dbReference type="NCBI Taxonomy" id="687388"/>
    <lineage>
        <taxon>Bacteria</taxon>
        <taxon>Bacillati</taxon>
        <taxon>Actinomycetota</taxon>
        <taxon>Actinomycetes</taxon>
        <taxon>Pseudonocardiales</taxon>
        <taxon>Pseudonocardiaceae</taxon>
        <taxon>Saccharomonospora</taxon>
    </lineage>
</organism>
<evidence type="ECO:0000313" key="3">
    <source>
        <dbReference type="Proteomes" id="UP000192591"/>
    </source>
</evidence>
<comment type="caution">
    <text evidence="2">The sequence shown here is derived from an EMBL/GenBank/DDBJ whole genome shotgun (WGS) entry which is preliminary data.</text>
</comment>
<feature type="compositionally biased region" description="Basic residues" evidence="1">
    <location>
        <begin position="53"/>
        <end position="64"/>
    </location>
</feature>
<name>A0A1V9A502_SACPI</name>
<reference evidence="2 3" key="1">
    <citation type="submission" date="2017-02" db="EMBL/GenBank/DDBJ databases">
        <title>Draft genome of Saccharomonospora sp. 154.</title>
        <authorList>
            <person name="Alonso-Carmona G.S."/>
            <person name="De La Haba R."/>
            <person name="Vera-Gargallo B."/>
            <person name="Sandoval-Trujillo A.H."/>
            <person name="Ramirez-Duran N."/>
            <person name="Ventosa A."/>
        </authorList>
    </citation>
    <scope>NUCLEOTIDE SEQUENCE [LARGE SCALE GENOMIC DNA]</scope>
    <source>
        <strain evidence="2 3">LRS4.154</strain>
    </source>
</reference>
<gene>
    <name evidence="2" type="ORF">B1813_07815</name>
</gene>
<proteinExistence type="predicted"/>
<dbReference type="AlphaFoldDB" id="A0A1V9A502"/>
<feature type="compositionally biased region" description="Basic and acidic residues" evidence="1">
    <location>
        <begin position="1"/>
        <end position="27"/>
    </location>
</feature>
<dbReference type="Pfam" id="PF17227">
    <property type="entry name" value="DUF5302"/>
    <property type="match status" value="1"/>
</dbReference>
<dbReference type="EMBL" id="MWIH01000005">
    <property type="protein sequence ID" value="OQO92153.1"/>
    <property type="molecule type" value="Genomic_DNA"/>
</dbReference>
<evidence type="ECO:0008006" key="4">
    <source>
        <dbReference type="Google" id="ProtNLM"/>
    </source>
</evidence>
<evidence type="ECO:0000313" key="2">
    <source>
        <dbReference type="EMBL" id="OQO92153.1"/>
    </source>
</evidence>
<dbReference type="Proteomes" id="UP000192591">
    <property type="component" value="Unassembled WGS sequence"/>
</dbReference>
<sequence length="64" mass="7123">MSDPTSEQRGEGEQDDAVKRRFREALARKQANAKKGESHADRGATAAHPHGPLSHKRDFRRKSG</sequence>